<dbReference type="Proteomes" id="UP001313282">
    <property type="component" value="Unassembled WGS sequence"/>
</dbReference>
<accession>A0AAN8MJU0</accession>
<keyword evidence="3" id="KW-1185">Reference proteome</keyword>
<dbReference type="EMBL" id="JAVHNR010000010">
    <property type="protein sequence ID" value="KAK6331720.1"/>
    <property type="molecule type" value="Genomic_DNA"/>
</dbReference>
<dbReference type="AlphaFoldDB" id="A0AAN8MJU0"/>
<evidence type="ECO:0000313" key="2">
    <source>
        <dbReference type="EMBL" id="KAK6331720.1"/>
    </source>
</evidence>
<reference evidence="2 3" key="1">
    <citation type="submission" date="2019-10" db="EMBL/GenBank/DDBJ databases">
        <authorList>
            <person name="Palmer J.M."/>
        </authorList>
    </citation>
    <scope>NUCLEOTIDE SEQUENCE [LARGE SCALE GENOMIC DNA]</scope>
    <source>
        <strain evidence="2 3">TWF718</strain>
    </source>
</reference>
<comment type="caution">
    <text evidence="2">The sequence shown here is derived from an EMBL/GenBank/DDBJ whole genome shotgun (WGS) entry which is preliminary data.</text>
</comment>
<sequence>MVLGHNTKSTSLGDPPGAKGLTNFTKPKFDLSDLQNYLRQVHNGDETVAEPVQNNDAKTDPTTSEHGKEPNLSFEGDEKTRKFYMEQYLSVNRDEDRKQPSEYHFIITQPSMCIDTIPIPETIEQNINTFLVQLYKHCGIIPSPLRFLRYRLEQRIVDGVNIYDLMIGLKPEGGTMVVDHVESFVKCLFNKENKHQVASISDLGILGISPVLGTAFQRQWDMTLLGDIRNANDFFETLRISETFRGTREEPPDRNQAEAEDILTEMARIRERRIPDIENGRIETVRSLRKCCGAIQMAIDTTNSNAWAATDHTVYQFLNALNCCVVSAGEAVTCNTNILRAFLDEFRDHKIRGGYIDNSALILAGIAWYFSRLRALYRVSEGEGRLVNMELKTAKNVAITLLSVFQVSSWTFVYTSQTSEVGGRRVFSNSEARDMWRTLIPEGVSRTTPPSQDDAHMFTLGDVVNESKVRLEGHHAELQAAVSEFNQIRYNV</sequence>
<name>A0AAN8MJU0_9PEZI</name>
<evidence type="ECO:0000256" key="1">
    <source>
        <dbReference type="SAM" id="MobiDB-lite"/>
    </source>
</evidence>
<evidence type="ECO:0000313" key="3">
    <source>
        <dbReference type="Proteomes" id="UP001313282"/>
    </source>
</evidence>
<feature type="compositionally biased region" description="Basic and acidic residues" evidence="1">
    <location>
        <begin position="57"/>
        <end position="69"/>
    </location>
</feature>
<proteinExistence type="predicted"/>
<gene>
    <name evidence="2" type="ORF">TWF718_002265</name>
</gene>
<protein>
    <submittedName>
        <fullName evidence="2">Uncharacterized protein</fullName>
    </submittedName>
</protein>
<organism evidence="2 3">
    <name type="scientific">Orbilia javanica</name>
    <dbReference type="NCBI Taxonomy" id="47235"/>
    <lineage>
        <taxon>Eukaryota</taxon>
        <taxon>Fungi</taxon>
        <taxon>Dikarya</taxon>
        <taxon>Ascomycota</taxon>
        <taxon>Pezizomycotina</taxon>
        <taxon>Orbiliomycetes</taxon>
        <taxon>Orbiliales</taxon>
        <taxon>Orbiliaceae</taxon>
        <taxon>Orbilia</taxon>
    </lineage>
</organism>
<feature type="region of interest" description="Disordered" evidence="1">
    <location>
        <begin position="44"/>
        <end position="76"/>
    </location>
</feature>